<evidence type="ECO:0000313" key="4">
    <source>
        <dbReference type="Proteomes" id="UP000009168"/>
    </source>
</evidence>
<gene>
    <name evidence="3" type="ORF">TTHERM_00353330</name>
</gene>
<dbReference type="RefSeq" id="XP_001023092.2">
    <property type="nucleotide sequence ID" value="XM_001023092.2"/>
</dbReference>
<feature type="region of interest" description="Disordered" evidence="2">
    <location>
        <begin position="325"/>
        <end position="346"/>
    </location>
</feature>
<dbReference type="GeneID" id="7835418"/>
<dbReference type="KEGG" id="tet:TTHERM_00353330"/>
<feature type="compositionally biased region" description="Basic residues" evidence="2">
    <location>
        <begin position="532"/>
        <end position="542"/>
    </location>
</feature>
<keyword evidence="1" id="KW-0175">Coiled coil</keyword>
<sequence length="730" mass="87784">MNSQKNLDKKFQFNDFVKRIGNQVNVANLQLNIKDFKSYNDLAKEENKPFQPIRPRIALIRADKQSRKKIEQRYKAKIHEVQKKPYQIVFNPEQEKENRQDKEEWMLDLQEIYDKIHEELTKIIKSQQSNQAILNPEQQKKFKEVLGHQMEETEAMMSRLQMPDKKSLQSTREGLLIAKQFRQSLKDLYSIMECVQITQIQKLFAQDFDFLKKLRQLRSKQLLKEIKNSTERLEKVRIGNSLDHLLQKQKSNYEKQKLAERSKILNEYLKLRKKYPYDDDIKFEELQYFKNDNERSMEIQQILSDFEKAENEIKQKYIEKEQQEKQDLKASQQDLKQKPNKQDQQKYLKMDQEIVQKNEFALTAARFDNQRQKVEQIVEKVNNIQGAHVDFDHKYKNINRYFEERKQLSQLYLGGTRLQKFLKDFDEKCKLFDSNQNSKKIENLERAKSMDSINFFDIDFNQEIEPINSPTQNIAPTQQKKENTLQKVMKINQEIQMKLMEEEHEDKMNQIKRLGVEQNQNYWDQLLEQSNKHKNQKNKLKIQPKAQTSHGARPAKRDSNLLSNLDFKEKTEQKIQSTKSLSHFYLTEPLLIQEKERQMWLEKQQRLILNAHHKNPILNIAFQQNKQLKYNQQNNFSTVPVNNMNFLVRREQAKTSEVKYRSQIQQDRQQQQPNKNNDDNFRNTFFQNFYLFQDSTTTTPHSFLSNTNYTIRYPSTANQKERPNKWVQNP</sequence>
<name>I7MHC6_TETTS</name>
<feature type="region of interest" description="Disordered" evidence="2">
    <location>
        <begin position="660"/>
        <end position="680"/>
    </location>
</feature>
<dbReference type="Proteomes" id="UP000009168">
    <property type="component" value="Unassembled WGS sequence"/>
</dbReference>
<feature type="compositionally biased region" description="Low complexity" evidence="2">
    <location>
        <begin position="663"/>
        <end position="675"/>
    </location>
</feature>
<proteinExistence type="predicted"/>
<organism evidence="3 4">
    <name type="scientific">Tetrahymena thermophila (strain SB210)</name>
    <dbReference type="NCBI Taxonomy" id="312017"/>
    <lineage>
        <taxon>Eukaryota</taxon>
        <taxon>Sar</taxon>
        <taxon>Alveolata</taxon>
        <taxon>Ciliophora</taxon>
        <taxon>Intramacronucleata</taxon>
        <taxon>Oligohymenophorea</taxon>
        <taxon>Hymenostomatida</taxon>
        <taxon>Tetrahymenina</taxon>
        <taxon>Tetrahymenidae</taxon>
        <taxon>Tetrahymena</taxon>
    </lineage>
</organism>
<dbReference type="EMBL" id="GG662523">
    <property type="protein sequence ID" value="EAS02847.2"/>
    <property type="molecule type" value="Genomic_DNA"/>
</dbReference>
<keyword evidence="4" id="KW-1185">Reference proteome</keyword>
<evidence type="ECO:0000313" key="3">
    <source>
        <dbReference type="EMBL" id="EAS02847.2"/>
    </source>
</evidence>
<protein>
    <submittedName>
        <fullName evidence="3">Uncharacterized protein</fullName>
    </submittedName>
</protein>
<reference evidence="4" key="1">
    <citation type="journal article" date="2006" name="PLoS Biol.">
        <title>Macronuclear genome sequence of the ciliate Tetrahymena thermophila, a model eukaryote.</title>
        <authorList>
            <person name="Eisen J.A."/>
            <person name="Coyne R.S."/>
            <person name="Wu M."/>
            <person name="Wu D."/>
            <person name="Thiagarajan M."/>
            <person name="Wortman J.R."/>
            <person name="Badger J.H."/>
            <person name="Ren Q."/>
            <person name="Amedeo P."/>
            <person name="Jones K.M."/>
            <person name="Tallon L.J."/>
            <person name="Delcher A.L."/>
            <person name="Salzberg S.L."/>
            <person name="Silva J.C."/>
            <person name="Haas B.J."/>
            <person name="Majoros W.H."/>
            <person name="Farzad M."/>
            <person name="Carlton J.M."/>
            <person name="Smith R.K. Jr."/>
            <person name="Garg J."/>
            <person name="Pearlman R.E."/>
            <person name="Karrer K.M."/>
            <person name="Sun L."/>
            <person name="Manning G."/>
            <person name="Elde N.C."/>
            <person name="Turkewitz A.P."/>
            <person name="Asai D.J."/>
            <person name="Wilkes D.E."/>
            <person name="Wang Y."/>
            <person name="Cai H."/>
            <person name="Collins K."/>
            <person name="Stewart B.A."/>
            <person name="Lee S.R."/>
            <person name="Wilamowska K."/>
            <person name="Weinberg Z."/>
            <person name="Ruzzo W.L."/>
            <person name="Wloga D."/>
            <person name="Gaertig J."/>
            <person name="Frankel J."/>
            <person name="Tsao C.-C."/>
            <person name="Gorovsky M.A."/>
            <person name="Keeling P.J."/>
            <person name="Waller R.F."/>
            <person name="Patron N.J."/>
            <person name="Cherry J.M."/>
            <person name="Stover N.A."/>
            <person name="Krieger C.J."/>
            <person name="del Toro C."/>
            <person name="Ryder H.F."/>
            <person name="Williamson S.C."/>
            <person name="Barbeau R.A."/>
            <person name="Hamilton E.P."/>
            <person name="Orias E."/>
        </authorList>
    </citation>
    <scope>NUCLEOTIDE SEQUENCE [LARGE SCALE GENOMIC DNA]</scope>
    <source>
        <strain evidence="4">SB210</strain>
    </source>
</reference>
<evidence type="ECO:0000256" key="2">
    <source>
        <dbReference type="SAM" id="MobiDB-lite"/>
    </source>
</evidence>
<dbReference type="OrthoDB" id="10688488at2759"/>
<feature type="compositionally biased region" description="Basic and acidic residues" evidence="2">
    <location>
        <begin position="335"/>
        <end position="346"/>
    </location>
</feature>
<evidence type="ECO:0000256" key="1">
    <source>
        <dbReference type="SAM" id="Coils"/>
    </source>
</evidence>
<accession>I7MHC6</accession>
<feature type="coiled-coil region" evidence="1">
    <location>
        <begin position="485"/>
        <end position="517"/>
    </location>
</feature>
<dbReference type="InParanoid" id="I7MHC6"/>
<feature type="region of interest" description="Disordered" evidence="2">
    <location>
        <begin position="532"/>
        <end position="565"/>
    </location>
</feature>
<dbReference type="AlphaFoldDB" id="I7MHC6"/>